<dbReference type="AlphaFoldDB" id="A0A1X0QF57"/>
<dbReference type="VEuPathDB" id="MicrosporidiaDB:A0H76_2454"/>
<evidence type="ECO:0000313" key="1">
    <source>
        <dbReference type="EMBL" id="ORD98458.1"/>
    </source>
</evidence>
<dbReference type="EMBL" id="LTAI01000662">
    <property type="protein sequence ID" value="ORD98458.1"/>
    <property type="molecule type" value="Genomic_DNA"/>
</dbReference>
<reference evidence="1 2" key="1">
    <citation type="journal article" date="2017" name="Environ. Microbiol.">
        <title>Decay of the glycolytic pathway and adaptation to intranuclear parasitism within Enterocytozoonidae microsporidia.</title>
        <authorList>
            <person name="Wiredu Boakye D."/>
            <person name="Jaroenlak P."/>
            <person name="Prachumwat A."/>
            <person name="Williams T.A."/>
            <person name="Bateman K.S."/>
            <person name="Itsathitphaisarn O."/>
            <person name="Sritunyalucksana K."/>
            <person name="Paszkiewicz K.H."/>
            <person name="Moore K.A."/>
            <person name="Stentiford G.D."/>
            <person name="Williams B.A."/>
        </authorList>
    </citation>
    <scope>NUCLEOTIDE SEQUENCE [LARGE SCALE GENOMIC DNA]</scope>
    <source>
        <strain evidence="2">canceri</strain>
    </source>
</reference>
<evidence type="ECO:0000313" key="2">
    <source>
        <dbReference type="Proteomes" id="UP000192501"/>
    </source>
</evidence>
<sequence length="105" mass="12263">MLIINDDIDSLNCNAIIYNKEFSEELNKIKENYNISIYPSKLVVNTSFNIKLNNLNIIMCKPYEVPQILMFELKEYIKEILDKNINKELITSYGISCFVKHKPNG</sequence>
<accession>A0A1X0QF57</accession>
<dbReference type="Proteomes" id="UP000192501">
    <property type="component" value="Unassembled WGS sequence"/>
</dbReference>
<proteinExistence type="predicted"/>
<organism evidence="1 2">
    <name type="scientific">Hepatospora eriocheir</name>
    <dbReference type="NCBI Taxonomy" id="1081669"/>
    <lineage>
        <taxon>Eukaryota</taxon>
        <taxon>Fungi</taxon>
        <taxon>Fungi incertae sedis</taxon>
        <taxon>Microsporidia</taxon>
        <taxon>Hepatosporidae</taxon>
        <taxon>Hepatospora</taxon>
    </lineage>
</organism>
<name>A0A1X0QF57_9MICR</name>
<comment type="caution">
    <text evidence="1">The sequence shown here is derived from an EMBL/GenBank/DDBJ whole genome shotgun (WGS) entry which is preliminary data.</text>
</comment>
<protein>
    <submittedName>
        <fullName evidence="1">Uncharacterized protein</fullName>
    </submittedName>
</protein>
<gene>
    <name evidence="1" type="ORF">A0H76_2454</name>
</gene>